<evidence type="ECO:0000256" key="1">
    <source>
        <dbReference type="SAM" id="Coils"/>
    </source>
</evidence>
<proteinExistence type="predicted"/>
<keyword evidence="1" id="KW-0175">Coiled coil</keyword>
<evidence type="ECO:0000313" key="4">
    <source>
        <dbReference type="Proteomes" id="UP000054166"/>
    </source>
</evidence>
<reference evidence="3 4" key="1">
    <citation type="submission" date="2014-04" db="EMBL/GenBank/DDBJ databases">
        <authorList>
            <consortium name="DOE Joint Genome Institute"/>
            <person name="Kuo A."/>
            <person name="Tarkka M."/>
            <person name="Buscot F."/>
            <person name="Kohler A."/>
            <person name="Nagy L.G."/>
            <person name="Floudas D."/>
            <person name="Copeland A."/>
            <person name="Barry K.W."/>
            <person name="Cichocki N."/>
            <person name="Veneault-Fourrey C."/>
            <person name="LaButti K."/>
            <person name="Lindquist E.A."/>
            <person name="Lipzen A."/>
            <person name="Lundell T."/>
            <person name="Morin E."/>
            <person name="Murat C."/>
            <person name="Sun H."/>
            <person name="Tunlid A."/>
            <person name="Henrissat B."/>
            <person name="Grigoriev I.V."/>
            <person name="Hibbett D.S."/>
            <person name="Martin F."/>
            <person name="Nordberg H.P."/>
            <person name="Cantor M.N."/>
            <person name="Hua S.X."/>
        </authorList>
    </citation>
    <scope>NUCLEOTIDE SEQUENCE [LARGE SCALE GENOMIC DNA]</scope>
    <source>
        <strain evidence="3 4">F 1598</strain>
    </source>
</reference>
<organism evidence="3 4">
    <name type="scientific">Piloderma croceum (strain F 1598)</name>
    <dbReference type="NCBI Taxonomy" id="765440"/>
    <lineage>
        <taxon>Eukaryota</taxon>
        <taxon>Fungi</taxon>
        <taxon>Dikarya</taxon>
        <taxon>Basidiomycota</taxon>
        <taxon>Agaricomycotina</taxon>
        <taxon>Agaricomycetes</taxon>
        <taxon>Agaricomycetidae</taxon>
        <taxon>Atheliales</taxon>
        <taxon>Atheliaceae</taxon>
        <taxon>Piloderma</taxon>
    </lineage>
</organism>
<dbReference type="InParanoid" id="A0A0C3BXQ9"/>
<dbReference type="AlphaFoldDB" id="A0A0C3BXQ9"/>
<dbReference type="HOGENOM" id="CLU_1261955_0_0_1"/>
<name>A0A0C3BXQ9_PILCF</name>
<feature type="coiled-coil region" evidence="1">
    <location>
        <begin position="122"/>
        <end position="149"/>
    </location>
</feature>
<feature type="region of interest" description="Disordered" evidence="2">
    <location>
        <begin position="1"/>
        <end position="55"/>
    </location>
</feature>
<accession>A0A0C3BXQ9</accession>
<sequence>MSVEQSDIWMAGDGPQTPQSESDSDSDHSVEKQYPPKVGESSVPRPPIPSVGPKVPLDKVYLMGTQAAIFYKDLSRTPLPSEINCLDEATRIALAVQVEERNCLQVEINLAARRCRYHTFSSHHQQLKVERLKEQLNKVSKEVDAAIADAVNKHKTLHPGHSTNVQNPNASGGPVLTQGVPGQPTATIPQPNMQYRPSSTFPVPAHLQASQAANGPQMP</sequence>
<dbReference type="Proteomes" id="UP000054166">
    <property type="component" value="Unassembled WGS sequence"/>
</dbReference>
<evidence type="ECO:0000313" key="3">
    <source>
        <dbReference type="EMBL" id="KIM91348.1"/>
    </source>
</evidence>
<keyword evidence="4" id="KW-1185">Reference proteome</keyword>
<dbReference type="EMBL" id="KN832971">
    <property type="protein sequence ID" value="KIM91348.1"/>
    <property type="molecule type" value="Genomic_DNA"/>
</dbReference>
<evidence type="ECO:0000256" key="2">
    <source>
        <dbReference type="SAM" id="MobiDB-lite"/>
    </source>
</evidence>
<protein>
    <submittedName>
        <fullName evidence="3">Uncharacterized protein</fullName>
    </submittedName>
</protein>
<gene>
    <name evidence="3" type="ORF">PILCRDRAFT_126844</name>
</gene>
<reference evidence="4" key="2">
    <citation type="submission" date="2015-01" db="EMBL/GenBank/DDBJ databases">
        <title>Evolutionary Origins and Diversification of the Mycorrhizal Mutualists.</title>
        <authorList>
            <consortium name="DOE Joint Genome Institute"/>
            <consortium name="Mycorrhizal Genomics Consortium"/>
            <person name="Kohler A."/>
            <person name="Kuo A."/>
            <person name="Nagy L.G."/>
            <person name="Floudas D."/>
            <person name="Copeland A."/>
            <person name="Barry K.W."/>
            <person name="Cichocki N."/>
            <person name="Veneault-Fourrey C."/>
            <person name="LaButti K."/>
            <person name="Lindquist E.A."/>
            <person name="Lipzen A."/>
            <person name="Lundell T."/>
            <person name="Morin E."/>
            <person name="Murat C."/>
            <person name="Riley R."/>
            <person name="Ohm R."/>
            <person name="Sun H."/>
            <person name="Tunlid A."/>
            <person name="Henrissat B."/>
            <person name="Grigoriev I.V."/>
            <person name="Hibbett D.S."/>
            <person name="Martin F."/>
        </authorList>
    </citation>
    <scope>NUCLEOTIDE SEQUENCE [LARGE SCALE GENOMIC DNA]</scope>
    <source>
        <strain evidence="4">F 1598</strain>
    </source>
</reference>